<evidence type="ECO:0000313" key="3">
    <source>
        <dbReference type="Proteomes" id="UP001172102"/>
    </source>
</evidence>
<protein>
    <submittedName>
        <fullName evidence="2">Uncharacterized protein</fullName>
    </submittedName>
</protein>
<feature type="non-terminal residue" evidence="2">
    <location>
        <position position="927"/>
    </location>
</feature>
<proteinExistence type="predicted"/>
<organism evidence="2 3">
    <name type="scientific">Lasiosphaeris hirsuta</name>
    <dbReference type="NCBI Taxonomy" id="260670"/>
    <lineage>
        <taxon>Eukaryota</taxon>
        <taxon>Fungi</taxon>
        <taxon>Dikarya</taxon>
        <taxon>Ascomycota</taxon>
        <taxon>Pezizomycotina</taxon>
        <taxon>Sordariomycetes</taxon>
        <taxon>Sordariomycetidae</taxon>
        <taxon>Sordariales</taxon>
        <taxon>Lasiosphaeriaceae</taxon>
        <taxon>Lasiosphaeris</taxon>
    </lineage>
</organism>
<dbReference type="EMBL" id="JAUKUA010000002">
    <property type="protein sequence ID" value="KAK0725241.1"/>
    <property type="molecule type" value="Genomic_DNA"/>
</dbReference>
<comment type="caution">
    <text evidence="2">The sequence shown here is derived from an EMBL/GenBank/DDBJ whole genome shotgun (WGS) entry which is preliminary data.</text>
</comment>
<feature type="non-terminal residue" evidence="2">
    <location>
        <position position="1"/>
    </location>
</feature>
<evidence type="ECO:0000256" key="1">
    <source>
        <dbReference type="SAM" id="MobiDB-lite"/>
    </source>
</evidence>
<keyword evidence="3" id="KW-1185">Reference proteome</keyword>
<gene>
    <name evidence="2" type="ORF">B0H67DRAFT_463190</name>
</gene>
<reference evidence="2" key="1">
    <citation type="submission" date="2023-06" db="EMBL/GenBank/DDBJ databases">
        <title>Genome-scale phylogeny and comparative genomics of the fungal order Sordariales.</title>
        <authorList>
            <consortium name="Lawrence Berkeley National Laboratory"/>
            <person name="Hensen N."/>
            <person name="Bonometti L."/>
            <person name="Westerberg I."/>
            <person name="Brannstrom I.O."/>
            <person name="Guillou S."/>
            <person name="Cros-Aarteil S."/>
            <person name="Calhoun S."/>
            <person name="Haridas S."/>
            <person name="Kuo A."/>
            <person name="Mondo S."/>
            <person name="Pangilinan J."/>
            <person name="Riley R."/>
            <person name="Labutti K."/>
            <person name="Andreopoulos B."/>
            <person name="Lipzen A."/>
            <person name="Chen C."/>
            <person name="Yanf M."/>
            <person name="Daum C."/>
            <person name="Ng V."/>
            <person name="Clum A."/>
            <person name="Steindorff A."/>
            <person name="Ohm R."/>
            <person name="Martin F."/>
            <person name="Silar P."/>
            <person name="Natvig D."/>
            <person name="Lalanne C."/>
            <person name="Gautier V."/>
            <person name="Ament-Velasquez S.L."/>
            <person name="Kruys A."/>
            <person name="Hutchinson M.I."/>
            <person name="Powell A.J."/>
            <person name="Barry K."/>
            <person name="Miller A.N."/>
            <person name="Grigoriev I.V."/>
            <person name="Debuchy R."/>
            <person name="Gladieux P."/>
            <person name="Thoren M.H."/>
            <person name="Johannesson H."/>
        </authorList>
    </citation>
    <scope>NUCLEOTIDE SEQUENCE</scope>
    <source>
        <strain evidence="2">SMH4607-1</strain>
    </source>
</reference>
<sequence length="927" mass="104439">DLLQSALGGEKLSHNDFWLPLYGYQGIVWFRLGYLNTFVDAVDRLLCLDNRSGVSYSLYLLDRAKDYTLEEEQAQFLADGDRGVTVWAKGPGDYSNDAFAHAWVISKLDKLGHSAAADGHKALHDKVLFVAGPDDPIPWEWEPGLKHPRVVKFVLEWEKAPSLNRPDVAYVRLPESSWASYSNYFAPWMAQACRVLAAGRIPGRPGRPAIPDAFFALKTTDEGTNSGPASYGGLSFPPSLWSDISDKYAMKGLETRVLVAKMPHNKASGRFHLFLPGYGRPYGSKDQFIMHGHLDKRAFVKKTILNLLKDSMSPGDFNDKLKAVEVHLPGDGFFTISDDEAGHGLVVSRESLERGQVDELVDRLKQWKEWLEARDVVPPSKSGLAMFPQFITLRPVFKTYLIHDGARDSDGENNEAVSWKPDIDSLTTFRQKVYRLWSGEGGDLSKDTWISITQLSPEADFLTGEYQHYDVNKPNFLIGPRTSDVEWREIVKMIVSPDIIVYHADERSAPVFKQNNAEQPFGYRDIYETNHSILYQGLGNVPHPIQLRYEDFQARYKDFQVYGADLIPSLKTLQPGDKQPAAPTLADGKEKFKLVIPRHAAAAPATTVPTANPRWRRPAPVFEPRPQTEAQRAMKIRERSYAHPLSVQSERSIPIHAPPLEALLNTGHDSLPVVSTAVLTSTETRRLQKDVFEMRNLLLKRSQKCPYAGCEAVYPYNRPEAMQQHLRDAHIGDQCNFCNHILYRHWPPEERYRHFVKEHSKLLSSLQTHPRDLAAQAPAQSAEPPAGPDPRETKWKFCSRCGRDHTVLDSLQDRAQHDKVCVPGTGKIGAHWSFCETCGDAVDGKAHGHKHGHAAEGPYCQNCALPLVLFSEAYRVKHENFCKQRGREEFKYCPWCGVSLPHDLEDCKSHVESCKEKPSPDALGPTD</sequence>
<evidence type="ECO:0000313" key="2">
    <source>
        <dbReference type="EMBL" id="KAK0725241.1"/>
    </source>
</evidence>
<feature type="region of interest" description="Disordered" evidence="1">
    <location>
        <begin position="773"/>
        <end position="792"/>
    </location>
</feature>
<accession>A0AA40E5Z2</accession>
<dbReference type="AlphaFoldDB" id="A0AA40E5Z2"/>
<name>A0AA40E5Z2_9PEZI</name>
<dbReference type="Proteomes" id="UP001172102">
    <property type="component" value="Unassembled WGS sequence"/>
</dbReference>
<feature type="compositionally biased region" description="Low complexity" evidence="1">
    <location>
        <begin position="603"/>
        <end position="613"/>
    </location>
</feature>
<feature type="region of interest" description="Disordered" evidence="1">
    <location>
        <begin position="603"/>
        <end position="627"/>
    </location>
</feature>
<feature type="compositionally biased region" description="Low complexity" evidence="1">
    <location>
        <begin position="774"/>
        <end position="784"/>
    </location>
</feature>